<evidence type="ECO:0000313" key="3">
    <source>
        <dbReference type="Proteomes" id="UP000270021"/>
    </source>
</evidence>
<dbReference type="EMBL" id="CP034438">
    <property type="protein sequence ID" value="AZN29872.1"/>
    <property type="molecule type" value="Genomic_DNA"/>
</dbReference>
<feature type="transmembrane region" description="Helical" evidence="1">
    <location>
        <begin position="51"/>
        <end position="70"/>
    </location>
</feature>
<feature type="transmembrane region" description="Helical" evidence="1">
    <location>
        <begin position="77"/>
        <end position="96"/>
    </location>
</feature>
<feature type="transmembrane region" description="Helical" evidence="1">
    <location>
        <begin position="12"/>
        <end position="31"/>
    </location>
</feature>
<accession>A0A3S8Z8I7</accession>
<gene>
    <name evidence="2" type="ORF">EJO69_05815</name>
</gene>
<keyword evidence="1" id="KW-0812">Transmembrane</keyword>
<name>A0A3S8Z8I7_9ACTO</name>
<organism evidence="2 3">
    <name type="scientific">Flaviflexus salsibiostraticola</name>
    <dbReference type="NCBI Taxonomy" id="1282737"/>
    <lineage>
        <taxon>Bacteria</taxon>
        <taxon>Bacillati</taxon>
        <taxon>Actinomycetota</taxon>
        <taxon>Actinomycetes</taxon>
        <taxon>Actinomycetales</taxon>
        <taxon>Actinomycetaceae</taxon>
        <taxon>Flaviflexus</taxon>
    </lineage>
</organism>
<sequence length="143" mass="15383">MAEPLWITRSRNATRLILGGGMTLVGLAHLTVAREEFQAQVPSWVPVDEDLVVLGSGAIEIGLGLALLLLPDHRRWAGIALALFYVAIFPGNIGQYVEGIDAFGLDTDAKRLGRLFFQPVLVLLALWAAGLPRIGAIGQKVCL</sequence>
<keyword evidence="1" id="KW-1133">Transmembrane helix</keyword>
<evidence type="ECO:0000313" key="2">
    <source>
        <dbReference type="EMBL" id="AZN29872.1"/>
    </source>
</evidence>
<dbReference type="PANTHER" id="PTHR36974:SF1">
    <property type="entry name" value="DOXX FAMILY MEMBRANE PROTEIN"/>
    <property type="match status" value="1"/>
</dbReference>
<dbReference type="KEGG" id="fsl:EJO69_05815"/>
<keyword evidence="3" id="KW-1185">Reference proteome</keyword>
<keyword evidence="1" id="KW-0472">Membrane</keyword>
<proteinExistence type="predicted"/>
<evidence type="ECO:0008006" key="4">
    <source>
        <dbReference type="Google" id="ProtNLM"/>
    </source>
</evidence>
<protein>
    <recommendedName>
        <fullName evidence="4">DoxX family membrane protein</fullName>
    </recommendedName>
</protein>
<dbReference type="Proteomes" id="UP000270021">
    <property type="component" value="Chromosome"/>
</dbReference>
<dbReference type="PANTHER" id="PTHR36974">
    <property type="entry name" value="MEMBRANE PROTEIN-RELATED"/>
    <property type="match status" value="1"/>
</dbReference>
<dbReference type="OrthoDB" id="9788974at2"/>
<reference evidence="2 3" key="1">
    <citation type="submission" date="2018-12" db="EMBL/GenBank/DDBJ databases">
        <title>Complete genome sequence of Flaviflexus salsibiostraticola KCTC 33148.</title>
        <authorList>
            <person name="Bae J.-W."/>
        </authorList>
    </citation>
    <scope>NUCLEOTIDE SEQUENCE [LARGE SCALE GENOMIC DNA]</scope>
    <source>
        <strain evidence="2 3">KCTC 33148</strain>
    </source>
</reference>
<evidence type="ECO:0000256" key="1">
    <source>
        <dbReference type="SAM" id="Phobius"/>
    </source>
</evidence>
<feature type="transmembrane region" description="Helical" evidence="1">
    <location>
        <begin position="116"/>
        <end position="136"/>
    </location>
</feature>
<dbReference type="AlphaFoldDB" id="A0A3S8Z8I7"/>
<dbReference type="RefSeq" id="WP_126040125.1">
    <property type="nucleotide sequence ID" value="NZ_CP034438.1"/>
</dbReference>